<comment type="caution">
    <text evidence="1">The sequence shown here is derived from an EMBL/GenBank/DDBJ whole genome shotgun (WGS) entry which is preliminary data.</text>
</comment>
<protein>
    <submittedName>
        <fullName evidence="1">Uncharacterized protein</fullName>
    </submittedName>
</protein>
<reference evidence="1 2" key="1">
    <citation type="journal article" date="2020" name="ISME J.">
        <title>Comparative genomics reveals insights into cyanobacterial evolution and habitat adaptation.</title>
        <authorList>
            <person name="Chen M.Y."/>
            <person name="Teng W.K."/>
            <person name="Zhao L."/>
            <person name="Hu C.X."/>
            <person name="Zhou Y.K."/>
            <person name="Han B.P."/>
            <person name="Song L.R."/>
            <person name="Shu W.S."/>
        </authorList>
    </citation>
    <scope>NUCLEOTIDE SEQUENCE [LARGE SCALE GENOMIC DNA]</scope>
    <source>
        <strain evidence="1 2">FACHB-119</strain>
    </source>
</reference>
<dbReference type="Proteomes" id="UP000661112">
    <property type="component" value="Unassembled WGS sequence"/>
</dbReference>
<dbReference type="EMBL" id="JACJSG010000042">
    <property type="protein sequence ID" value="MBD2503916.1"/>
    <property type="molecule type" value="Genomic_DNA"/>
</dbReference>
<proteinExistence type="predicted"/>
<evidence type="ECO:0000313" key="1">
    <source>
        <dbReference type="EMBL" id="MBD2503916.1"/>
    </source>
</evidence>
<name>A0ABR8DCP5_9NOST</name>
<evidence type="ECO:0000313" key="2">
    <source>
        <dbReference type="Proteomes" id="UP000661112"/>
    </source>
</evidence>
<gene>
    <name evidence="1" type="ORF">H6G83_25470</name>
</gene>
<sequence length="102" mass="12053">MNKVITTELPTREELIALCQRAIVKESNWRNRDSFLSQENIGRCWALLQADCQYEIVENSRTWDLEFEVRGFQYFEIGEIEIVSGYIPKQELLDAKSGNDWY</sequence>
<keyword evidence="2" id="KW-1185">Reference proteome</keyword>
<accession>A0ABR8DCP5</accession>
<dbReference type="RefSeq" id="WP_190477173.1">
    <property type="nucleotide sequence ID" value="NZ_JACJSG010000042.1"/>
</dbReference>
<organism evidence="1 2">
    <name type="scientific">Anabaena azotica FACHB-119</name>
    <dbReference type="NCBI Taxonomy" id="947527"/>
    <lineage>
        <taxon>Bacteria</taxon>
        <taxon>Bacillati</taxon>
        <taxon>Cyanobacteriota</taxon>
        <taxon>Cyanophyceae</taxon>
        <taxon>Nostocales</taxon>
        <taxon>Nostocaceae</taxon>
        <taxon>Anabaena</taxon>
        <taxon>Anabaena azotica</taxon>
    </lineage>
</organism>